<evidence type="ECO:0000313" key="2">
    <source>
        <dbReference type="EMBL" id="SDU23249.1"/>
    </source>
</evidence>
<accession>A0A1H2GUS2</accession>
<name>A0A1H2GUS2_9PSED</name>
<protein>
    <recommendedName>
        <fullName evidence="1">BRCT domain-containing protein</fullName>
    </recommendedName>
</protein>
<dbReference type="InterPro" id="IPR036420">
    <property type="entry name" value="BRCT_dom_sf"/>
</dbReference>
<feature type="domain" description="BRCT" evidence="1">
    <location>
        <begin position="127"/>
        <end position="180"/>
    </location>
</feature>
<dbReference type="OrthoDB" id="5451971at2"/>
<reference evidence="2 3" key="1">
    <citation type="submission" date="2016-10" db="EMBL/GenBank/DDBJ databases">
        <authorList>
            <person name="Varghese N."/>
            <person name="Submissions S."/>
        </authorList>
    </citation>
    <scope>NUCLEOTIDE SEQUENCE [LARGE SCALE GENOMIC DNA]</scope>
    <source>
        <strain evidence="2 3">BS2775</strain>
    </source>
</reference>
<dbReference type="Pfam" id="PF00533">
    <property type="entry name" value="BRCT"/>
    <property type="match status" value="1"/>
</dbReference>
<evidence type="ECO:0000313" key="3">
    <source>
        <dbReference type="Proteomes" id="UP000183653"/>
    </source>
</evidence>
<dbReference type="Gene3D" id="3.40.50.10190">
    <property type="entry name" value="BRCT domain"/>
    <property type="match status" value="1"/>
</dbReference>
<organism evidence="2 3">
    <name type="scientific">Pseudomonas orientalis</name>
    <dbReference type="NCBI Taxonomy" id="76758"/>
    <lineage>
        <taxon>Bacteria</taxon>
        <taxon>Pseudomonadati</taxon>
        <taxon>Pseudomonadota</taxon>
        <taxon>Gammaproteobacteria</taxon>
        <taxon>Pseudomonadales</taxon>
        <taxon>Pseudomonadaceae</taxon>
        <taxon>Pseudomonas</taxon>
    </lineage>
</organism>
<dbReference type="CDD" id="cd17748">
    <property type="entry name" value="BRCT_DNA_ligase_like"/>
    <property type="match status" value="1"/>
</dbReference>
<dbReference type="EMBL" id="LT629782">
    <property type="protein sequence ID" value="SDU23249.1"/>
    <property type="molecule type" value="Genomic_DNA"/>
</dbReference>
<gene>
    <name evidence="2" type="ORF">SAMN04490197_4056</name>
</gene>
<dbReference type="AlphaFoldDB" id="A0A1H2GUS2"/>
<dbReference type="Proteomes" id="UP000183653">
    <property type="component" value="Chromosome I"/>
</dbReference>
<sequence>MDLHNEFEKSKFFHSARIDRRSADALVGLAAGLTADGVVTTGEALFLKQWLDTNLVHLDDPVINLLYSRLSSMLQDNVLDADESQELLSLLRSFSGLPLQRPKGVEPGFVAPNDLPFNAPEPDLIWDGKMFVFTGIMAYGPRKDCQALIEERGALIAGGVSKKVHYLVVGSVGNEQWRHSSYGTKIMKAVELREAGAPIAIVGESHWQRMLFG</sequence>
<proteinExistence type="predicted"/>
<dbReference type="SUPFAM" id="SSF52113">
    <property type="entry name" value="BRCT domain"/>
    <property type="match status" value="1"/>
</dbReference>
<dbReference type="InterPro" id="IPR001357">
    <property type="entry name" value="BRCT_dom"/>
</dbReference>
<dbReference type="RefSeq" id="WP_057725466.1">
    <property type="nucleotide sequence ID" value="NZ_JYLM01000010.1"/>
</dbReference>
<keyword evidence="3" id="KW-1185">Reference proteome</keyword>
<evidence type="ECO:0000259" key="1">
    <source>
        <dbReference type="Pfam" id="PF00533"/>
    </source>
</evidence>